<evidence type="ECO:0000256" key="1">
    <source>
        <dbReference type="SAM" id="MobiDB-lite"/>
    </source>
</evidence>
<keyword evidence="2" id="KW-1133">Transmembrane helix</keyword>
<gene>
    <name evidence="3" type="ORF">AK812_SmicGene26842</name>
</gene>
<organism evidence="3 4">
    <name type="scientific">Symbiodinium microadriaticum</name>
    <name type="common">Dinoflagellate</name>
    <name type="synonym">Zooxanthella microadriatica</name>
    <dbReference type="NCBI Taxonomy" id="2951"/>
    <lineage>
        <taxon>Eukaryota</taxon>
        <taxon>Sar</taxon>
        <taxon>Alveolata</taxon>
        <taxon>Dinophyceae</taxon>
        <taxon>Suessiales</taxon>
        <taxon>Symbiodiniaceae</taxon>
        <taxon>Symbiodinium</taxon>
    </lineage>
</organism>
<dbReference type="PANTHER" id="PTHR11085">
    <property type="entry name" value="NAD-DEPENDENT PROTEIN DEACYLASE SIRTUIN-5, MITOCHONDRIAL-RELATED"/>
    <property type="match status" value="1"/>
</dbReference>
<dbReference type="OrthoDB" id="428056at2759"/>
<evidence type="ECO:0000313" key="3">
    <source>
        <dbReference type="EMBL" id="OLP91478.1"/>
    </source>
</evidence>
<feature type="compositionally biased region" description="Polar residues" evidence="1">
    <location>
        <begin position="527"/>
        <end position="536"/>
    </location>
</feature>
<feature type="compositionally biased region" description="Basic and acidic residues" evidence="1">
    <location>
        <begin position="502"/>
        <end position="512"/>
    </location>
</feature>
<feature type="transmembrane region" description="Helical" evidence="2">
    <location>
        <begin position="678"/>
        <end position="697"/>
    </location>
</feature>
<feature type="region of interest" description="Disordered" evidence="1">
    <location>
        <begin position="501"/>
        <end position="536"/>
    </location>
</feature>
<dbReference type="InterPro" id="IPR013762">
    <property type="entry name" value="Integrase-like_cat_sf"/>
</dbReference>
<dbReference type="PANTHER" id="PTHR11085:SF10">
    <property type="entry name" value="NAD-DEPENDENT PROTEIN DEACYLASE SIRTUIN-5, MITOCHONDRIAL-RELATED"/>
    <property type="match status" value="1"/>
</dbReference>
<protein>
    <submittedName>
        <fullName evidence="3">Uncharacterized protein</fullName>
    </submittedName>
</protein>
<feature type="transmembrane region" description="Helical" evidence="2">
    <location>
        <begin position="621"/>
        <end position="640"/>
    </location>
</feature>
<dbReference type="InterPro" id="IPR029035">
    <property type="entry name" value="DHS-like_NAD/FAD-binding_dom"/>
</dbReference>
<feature type="compositionally biased region" description="Low complexity" evidence="1">
    <location>
        <begin position="516"/>
        <end position="526"/>
    </location>
</feature>
<feature type="transmembrane region" description="Helical" evidence="2">
    <location>
        <begin position="588"/>
        <end position="609"/>
    </location>
</feature>
<dbReference type="InterPro" id="IPR050134">
    <property type="entry name" value="NAD-dep_sirtuin_deacylases"/>
</dbReference>
<feature type="region of interest" description="Disordered" evidence="1">
    <location>
        <begin position="1758"/>
        <end position="1842"/>
    </location>
</feature>
<dbReference type="EMBL" id="LSRX01000664">
    <property type="protein sequence ID" value="OLP91478.1"/>
    <property type="molecule type" value="Genomic_DNA"/>
</dbReference>
<reference evidence="3 4" key="1">
    <citation type="submission" date="2016-02" db="EMBL/GenBank/DDBJ databases">
        <title>Genome analysis of coral dinoflagellate symbionts highlights evolutionary adaptations to a symbiotic lifestyle.</title>
        <authorList>
            <person name="Aranda M."/>
            <person name="Li Y."/>
            <person name="Liew Y.J."/>
            <person name="Baumgarten S."/>
            <person name="Simakov O."/>
            <person name="Wilson M."/>
            <person name="Piel J."/>
            <person name="Ashoor H."/>
            <person name="Bougouffa S."/>
            <person name="Bajic V.B."/>
            <person name="Ryu T."/>
            <person name="Ravasi T."/>
            <person name="Bayer T."/>
            <person name="Micklem G."/>
            <person name="Kim H."/>
            <person name="Bhak J."/>
            <person name="Lajeunesse T.C."/>
            <person name="Voolstra C.R."/>
        </authorList>
    </citation>
    <scope>NUCLEOTIDE SEQUENCE [LARGE SCALE GENOMIC DNA]</scope>
    <source>
        <strain evidence="3 4">CCMP2467</strain>
    </source>
</reference>
<accession>A0A1Q9D8L7</accession>
<feature type="region of interest" description="Disordered" evidence="1">
    <location>
        <begin position="2608"/>
        <end position="2629"/>
    </location>
</feature>
<dbReference type="GO" id="GO:0017136">
    <property type="term" value="F:histone deacetylase activity, NAD-dependent"/>
    <property type="evidence" value="ECO:0007669"/>
    <property type="project" value="TreeGrafter"/>
</dbReference>
<evidence type="ECO:0000256" key="2">
    <source>
        <dbReference type="SAM" id="Phobius"/>
    </source>
</evidence>
<feature type="transmembrane region" description="Helical" evidence="2">
    <location>
        <begin position="363"/>
        <end position="382"/>
    </location>
</feature>
<feature type="compositionally biased region" description="Low complexity" evidence="1">
    <location>
        <begin position="1798"/>
        <end position="1824"/>
    </location>
</feature>
<dbReference type="GO" id="GO:0015074">
    <property type="term" value="P:DNA integration"/>
    <property type="evidence" value="ECO:0007669"/>
    <property type="project" value="InterPro"/>
</dbReference>
<comment type="caution">
    <text evidence="3">The sequence shown here is derived from an EMBL/GenBank/DDBJ whole genome shotgun (WGS) entry which is preliminary data.</text>
</comment>
<dbReference type="GO" id="GO:0070403">
    <property type="term" value="F:NAD+ binding"/>
    <property type="evidence" value="ECO:0007669"/>
    <property type="project" value="TreeGrafter"/>
</dbReference>
<feature type="transmembrane region" description="Helical" evidence="2">
    <location>
        <begin position="293"/>
        <end position="316"/>
    </location>
</feature>
<dbReference type="Proteomes" id="UP000186817">
    <property type="component" value="Unassembled WGS sequence"/>
</dbReference>
<dbReference type="SUPFAM" id="SSF52467">
    <property type="entry name" value="DHS-like NAD/FAD-binding domain"/>
    <property type="match status" value="2"/>
</dbReference>
<dbReference type="Gene3D" id="3.40.50.1220">
    <property type="entry name" value="TPP-binding domain"/>
    <property type="match status" value="1"/>
</dbReference>
<keyword evidence="4" id="KW-1185">Reference proteome</keyword>
<name>A0A1Q9D8L7_SYMMI</name>
<dbReference type="Gene3D" id="1.10.443.10">
    <property type="entry name" value="Intergrase catalytic core"/>
    <property type="match status" value="1"/>
</dbReference>
<feature type="transmembrane region" description="Helical" evidence="2">
    <location>
        <begin position="911"/>
        <end position="933"/>
    </location>
</feature>
<evidence type="ECO:0000313" key="4">
    <source>
        <dbReference type="Proteomes" id="UP000186817"/>
    </source>
</evidence>
<proteinExistence type="predicted"/>
<feature type="region of interest" description="Disordered" evidence="1">
    <location>
        <begin position="1"/>
        <end position="32"/>
    </location>
</feature>
<feature type="transmembrane region" description="Helical" evidence="2">
    <location>
        <begin position="402"/>
        <end position="423"/>
    </location>
</feature>
<feature type="compositionally biased region" description="Basic and acidic residues" evidence="1">
    <location>
        <begin position="1769"/>
        <end position="1787"/>
    </location>
</feature>
<sequence>MILEPVTASAKRSASLPAQPAQRPTPRSVSPCPSLQYPSVQFFKAPKPLELAPSALSLATAATDGTLGACARPSSLPDPVPLLTHSTPRIAQAPVFAPVLPSLESKFQFLKSPTRREAGHRDNSDLQELERHVLELVEGLQLPLEVKYWTRQQLEVFVMSGGVLRPKNCSMPDERLLANASMSKDEIVHSLAQAAEWIANADALLIGSGAGMGVDSGLGTFRGGKKGVWDGLEAVGLAYEEICEPRWFDETSGDPRLAWGFWNHCYRAYQETKPHSGYGALKQLVFVAASSNIFAAMPISGLLSAAALGGVGQTIWQYNRENYMFDVPLRQAREFQVQNVNLARFALFREDIRDLAALTTDKVANLLIVNTLKVGFIVALYFNFDRTDSGFQERTYQEDQLAVLLGMTLLTSFFFLMTSIWFAMHALQLAQAITTKLLVQVVRIPMPSENEIAKASTEGKDFELNFREALRLPFVRPAALNKDTLRDQMKDVGRQLPQLAEEMNREDSRLSNDTRAASPAAAAQSPTDSKGSPLLQTTRPLNMEVSMQELLHCLPSHAQGAFSEMEPHLKLLCLVASAWQPFDLYSRVTTVLGSSCLFSGLAYFSLYYNKFDVDGSSSMPTEAWCSFLFMSTLAWWNLTIEIAGSKLDLFVAALLILVGPTLWVASNKPTLHASVMQHFGYPVLVTIQASWICFLGIRAFTCGGEWPHFFTSTRYLNVVHKQRGPIEIPVDIARKVHEDEDTSTESSVNFKDSQHAMALAQPLIDVLSCIGDLPQSSSSRAAVFQARDWLREAARAAGVLRTSLMVKGFWIYLPMTGLDNEGAVPHWVDIHSIDYPENCKDATEAFMLPELLQAADLAAETLHAQAVRWTVHDMLRLASYGGEPVTGVNSFLFQFENISERMRTFVPSADYLFKVAMGLVSLFWIMVWVWSIMAATELFRKVSLSGTMQPFALDTPWRTVISFGCTLEGEHYVVTDSVVVQILSEEGRVWLQFGACDGDPILAVDFGQQGEVVATCERGIQATWLSGAKFSAVRKFEEAPWAAELRGQGSSSGDDLWSVLVTVAEAEMERIECYMVRLQDSDLQKIRAAATAALVAFSRTQAAEADVHKALYHYGLSKKASKVVAQNTGPQFAKDTASTTAAAGKAMSAKPVPVKPTCYHNSPSEENDAGEVSAAGTGRRRPRAWATWAARPTTVRADLENASRPRVRELIGVRRDIYARGSLQRIGLAPGIEVAGVTGANLRINRAERSVTVRLPVSKTDLEGKGCERRHVCVCSLEHDQGCPHSGDLATMFTALQKCNCSSGRHPLCVFHALLELVVRRRKQGSYDPSHPLFGEGQVAVTQRQLTQLARVCAFVLQRETLSEWSASALDKWSQHCFRVAGTQLFARAGISLAVIQVIGIWGSMAVMCYVQDAIFVPDRAALQVRSALTAAPRSDPSSSSHNDAGQIVNSAEMDSVYRRVVAECWQSRAVFVHNMRTKFAHKPCENEQALQSFDWVSVCGRWRYGSCNHLRQRLTASLAGALPKLEDLSVSSGLDKQIVKTLEPLKLGAKIGDVQIKLDDVVLDVAAAVLEHMVDAHMSTATVPPGSQTQATITGPRIKEYESAQIEVSRIEGPNRSFPVHLGAEETLARMVCENETSRLFSPVKLGEIISPRNFTRSRQANPWAKSDANFSEILSLDASGSLVRKDKRVPEPQKSLTMIDAFEPVRWAMVFARWGEEFVIGPFVDFFINLVRDNQSKIPQIREEGVTKIITSAERHDALESWMPPDGKGKGKDNDGKGKSKDGFGKGKFRTPAPTASASSGHRASSAMQPSASAQQTQSQQARGVGQPGSGDTWAEKAPTPTAPAIATRSSALDIPTSSSSQQGDALSADPVKAAKALKEQCTESTFVLVACAPPCPDFSQIKGDKGAAGSEGQKLAQWIHQWWRPFQKACSLKFVLILENIVMAKETQATLDDLLGTRSFVFRTRNGPLETLEPPVGTRAIQFKDNQQFAPWQCPAYALVEEKFEREVGSASIFGAGIPSRFSRRLHQVDSREVGMLFIYFSRDPGYETDRRPEIWPFIPDPDHGLYHTYHQRVVELMKHWIRDRMGEIGAVAVILHNAISLGPEKAGIEVRQMNTGLRNFVMQDFIQGHMIYVPMTFSAPALLQLTHVAATCHWMLRSVIRKINRRAVLDTMTMSLIRLAQQRELMFDWIQRPNEDRFRFCASLISYVQMRQLDAMMLEHERPGCKSYCYTQLVKDMLLFILAFNVLMIRGTWGMQGSDTFPSPVISALDAVQDQFWVSNISNLQDVSVDRSPLQDTVHLDAIAISGTRLVGLRYHRDSTWREVGILNVPPHKGLFTAVAVRMGRALLLTSMDEMYELDVPSGIWAGPMLLPNKNNADSYDWVSMCRLTHGRWRFLGHPSGQPMQMWSFSRPPVNDLPPRHDQAVPGGYQNGIRFRVPQATPTGQRCPFGFFSFTSNIDTHWISSGTSADRVLEVHGAVKWLQCSKPCCPDVWKAPADLCLAEDPHTHRVQGAVAPWKGTEALDAFAVAYCERGLCCCVMHLCIRGRPGAASPLDRLFDLASRLSPLFAVVMAFDSWAAFAAELAEYGGVDASTILTSAPTASCHGADTSPGTGETVEVPASPTPAIHRSRLGRSRLDSELASALRTFSPEDFALWGPPAADIDSAGELEVLLLVTFARRWIAFIHSFRGFAAHTASARAGRAQCRSPVDQEEVLPSCPKCKAVARPNVQMFGGDSGFSRARRGAQNTRYDAWVNSLASRPDVSSLSVVCLEVGCGLTVPTVRRELEKVVQRFPGGRLIRVNPENPGLAKELVEKGVSLPLPAAAAIEKLSQQVAQTEEIMQATYVLWGQEGGCEIRAPFGTCLGRLLRLVETQGRMTVEFKPDVVGIVKQAMGPRTEPLTLERSVPMDMYQEVKVGDGAKLEVTAIIRVMAKFSGGSSSVGGFSLNAPLAMRVDQRLHNT</sequence>
<keyword evidence="2" id="KW-0472">Membrane</keyword>
<dbReference type="GO" id="GO:0003677">
    <property type="term" value="F:DNA binding"/>
    <property type="evidence" value="ECO:0007669"/>
    <property type="project" value="InterPro"/>
</dbReference>
<keyword evidence="2" id="KW-0812">Transmembrane</keyword>
<feature type="transmembrane region" description="Helical" evidence="2">
    <location>
        <begin position="647"/>
        <end position="666"/>
    </location>
</feature>
<dbReference type="GO" id="GO:0006310">
    <property type="term" value="P:DNA recombination"/>
    <property type="evidence" value="ECO:0007669"/>
    <property type="project" value="InterPro"/>
</dbReference>